<dbReference type="GO" id="GO:0102919">
    <property type="term" value="F:5,6-dimethylbenzimidazole synthase activity"/>
    <property type="evidence" value="ECO:0007669"/>
    <property type="project" value="UniProtKB-EC"/>
</dbReference>
<protein>
    <submittedName>
        <fullName evidence="5">5,6-dimethylbenzimidazole synthase</fullName>
        <ecNumber evidence="5">1.13.11.79</ecNumber>
    </submittedName>
</protein>
<dbReference type="InterPro" id="IPR029479">
    <property type="entry name" value="Nitroreductase"/>
</dbReference>
<evidence type="ECO:0000259" key="4">
    <source>
        <dbReference type="Pfam" id="PF00881"/>
    </source>
</evidence>
<evidence type="ECO:0000256" key="2">
    <source>
        <dbReference type="ARBA" id="ARBA00022643"/>
    </source>
</evidence>
<dbReference type="PANTHER" id="PTHR23026:SF90">
    <property type="entry name" value="IODOTYROSINE DEIODINASE 1"/>
    <property type="match status" value="1"/>
</dbReference>
<keyword evidence="2" id="KW-0288">FMN</keyword>
<evidence type="ECO:0000256" key="3">
    <source>
        <dbReference type="ARBA" id="ARBA00023002"/>
    </source>
</evidence>
<sequence length="231" mass="26684">METQDNLEFDETDREAIYRVMRQRRDVRRFRSNPIAREVLGRILEAAHYAPSVGYMQPWNFIIVTSREIREQIKEQYLRVNAEQADKLDDEERKTLYENLKLEGILESPLNIAVTCDHRRDAPFVLGRGPMPQTDLYSTCLAIQNLWLAARAEGVGVGWVSILDQEATQDLLHLPDGVELVAYLCVGYPVEFLARPMLEQVGWKDRMALKSLVFHDHWGEELPADTSFPPE</sequence>
<feature type="domain" description="Nitroreductase" evidence="4">
    <location>
        <begin position="22"/>
        <end position="188"/>
    </location>
</feature>
<dbReference type="NCBIfam" id="TIGR02476">
    <property type="entry name" value="BluB"/>
    <property type="match status" value="1"/>
</dbReference>
<dbReference type="KEGG" id="knv:Pan216_14300"/>
<evidence type="ECO:0000313" key="6">
    <source>
        <dbReference type="Proteomes" id="UP000317093"/>
    </source>
</evidence>
<accession>A0A518B0S0</accession>
<gene>
    <name evidence="5" type="primary">bluB</name>
    <name evidence="5" type="ORF">Pan216_14300</name>
</gene>
<evidence type="ECO:0000256" key="1">
    <source>
        <dbReference type="ARBA" id="ARBA00022630"/>
    </source>
</evidence>
<evidence type="ECO:0000313" key="5">
    <source>
        <dbReference type="EMBL" id="QDU60583.1"/>
    </source>
</evidence>
<dbReference type="InterPro" id="IPR012825">
    <property type="entry name" value="BluB"/>
</dbReference>
<dbReference type="Proteomes" id="UP000317093">
    <property type="component" value="Chromosome"/>
</dbReference>
<dbReference type="EMBL" id="CP036279">
    <property type="protein sequence ID" value="QDU60583.1"/>
    <property type="molecule type" value="Genomic_DNA"/>
</dbReference>
<dbReference type="Pfam" id="PF00881">
    <property type="entry name" value="Nitroreductase"/>
    <property type="match status" value="1"/>
</dbReference>
<name>A0A518B0S0_9BACT</name>
<keyword evidence="1" id="KW-0285">Flavoprotein</keyword>
<reference evidence="5 6" key="1">
    <citation type="submission" date="2019-02" db="EMBL/GenBank/DDBJ databases">
        <title>Deep-cultivation of Planctomycetes and their phenomic and genomic characterization uncovers novel biology.</title>
        <authorList>
            <person name="Wiegand S."/>
            <person name="Jogler M."/>
            <person name="Boedeker C."/>
            <person name="Pinto D."/>
            <person name="Vollmers J."/>
            <person name="Rivas-Marin E."/>
            <person name="Kohn T."/>
            <person name="Peeters S.H."/>
            <person name="Heuer A."/>
            <person name="Rast P."/>
            <person name="Oberbeckmann S."/>
            <person name="Bunk B."/>
            <person name="Jeske O."/>
            <person name="Meyerdierks A."/>
            <person name="Storesund J.E."/>
            <person name="Kallscheuer N."/>
            <person name="Luecker S."/>
            <person name="Lage O.M."/>
            <person name="Pohl T."/>
            <person name="Merkel B.J."/>
            <person name="Hornburger P."/>
            <person name="Mueller R.-W."/>
            <person name="Bruemmer F."/>
            <person name="Labrenz M."/>
            <person name="Spormann A.M."/>
            <person name="Op den Camp H."/>
            <person name="Overmann J."/>
            <person name="Amann R."/>
            <person name="Jetten M.S.M."/>
            <person name="Mascher T."/>
            <person name="Medema M.H."/>
            <person name="Devos D.P."/>
            <person name="Kaster A.-K."/>
            <person name="Ovreas L."/>
            <person name="Rohde M."/>
            <person name="Galperin M.Y."/>
            <person name="Jogler C."/>
        </authorList>
    </citation>
    <scope>NUCLEOTIDE SEQUENCE [LARGE SCALE GENOMIC DNA]</scope>
    <source>
        <strain evidence="5 6">Pan216</strain>
    </source>
</reference>
<keyword evidence="6" id="KW-1185">Reference proteome</keyword>
<dbReference type="RefSeq" id="WP_419193347.1">
    <property type="nucleotide sequence ID" value="NZ_CP036279.1"/>
</dbReference>
<dbReference type="EC" id="1.13.11.79" evidence="5"/>
<dbReference type="PANTHER" id="PTHR23026">
    <property type="entry name" value="NADPH NITROREDUCTASE"/>
    <property type="match status" value="1"/>
</dbReference>
<keyword evidence="3 5" id="KW-0560">Oxidoreductase</keyword>
<dbReference type="SUPFAM" id="SSF55469">
    <property type="entry name" value="FMN-dependent nitroreductase-like"/>
    <property type="match status" value="1"/>
</dbReference>
<dbReference type="Gene3D" id="3.40.109.10">
    <property type="entry name" value="NADH Oxidase"/>
    <property type="match status" value="1"/>
</dbReference>
<dbReference type="AlphaFoldDB" id="A0A518B0S0"/>
<dbReference type="InterPro" id="IPR050627">
    <property type="entry name" value="Nitroreductase/BluB"/>
</dbReference>
<proteinExistence type="predicted"/>
<dbReference type="InterPro" id="IPR000415">
    <property type="entry name" value="Nitroreductase-like"/>
</dbReference>
<organism evidence="5 6">
    <name type="scientific">Kolteria novifilia</name>
    <dbReference type="NCBI Taxonomy" id="2527975"/>
    <lineage>
        <taxon>Bacteria</taxon>
        <taxon>Pseudomonadati</taxon>
        <taxon>Planctomycetota</taxon>
        <taxon>Planctomycetia</taxon>
        <taxon>Kolteriales</taxon>
        <taxon>Kolteriaceae</taxon>
        <taxon>Kolteria</taxon>
    </lineage>
</organism>